<dbReference type="Pfam" id="PF00856">
    <property type="entry name" value="SET"/>
    <property type="match status" value="1"/>
</dbReference>
<dbReference type="GO" id="GO:0043516">
    <property type="term" value="P:regulation of DNA damage response, signal transduction by p53 class mediator"/>
    <property type="evidence" value="ECO:0007669"/>
    <property type="project" value="TreeGrafter"/>
</dbReference>
<sequence length="188" mass="21591">MGFLLSCIVPGTTQQNRQIYPRSYRGKCKQFIVKLLNLIFMFLIKFLGKGVFTNKTIKASAFVVEYRGKIFLHKDGRPKKRSVCFAFLKCFGLFMYSFLLLRGHFCMCSVDASKEDKTLGRLVNDDHISPNCEMKKIGKPHLCLFALKKISPGEEITYNYGQSSYACEDSYPKTRHRESSLLLCFTTC</sequence>
<dbReference type="GO" id="GO:0005634">
    <property type="term" value="C:nucleus"/>
    <property type="evidence" value="ECO:0007669"/>
    <property type="project" value="TreeGrafter"/>
</dbReference>
<dbReference type="PANTHER" id="PTHR46167:SF1">
    <property type="entry name" value="N-LYSINE METHYLTRANSFERASE KMT5A"/>
    <property type="match status" value="1"/>
</dbReference>
<evidence type="ECO:0000256" key="1">
    <source>
        <dbReference type="SAM" id="Phobius"/>
    </source>
</evidence>
<feature type="transmembrane region" description="Helical" evidence="1">
    <location>
        <begin position="31"/>
        <end position="48"/>
    </location>
</feature>
<feature type="transmembrane region" description="Helical" evidence="1">
    <location>
        <begin position="83"/>
        <end position="101"/>
    </location>
</feature>
<keyword evidence="1" id="KW-1133">Transmembrane helix</keyword>
<keyword evidence="1" id="KW-0472">Membrane</keyword>
<dbReference type="STRING" id="32507.ENSNBRP00000023137"/>
<dbReference type="Ensembl" id="ENSNBRT00000023739.1">
    <property type="protein sequence ID" value="ENSNBRP00000023137.1"/>
    <property type="gene ID" value="ENSNBRG00000017699.1"/>
</dbReference>
<feature type="domain" description="SET" evidence="2">
    <location>
        <begin position="26"/>
        <end position="161"/>
    </location>
</feature>
<keyword evidence="1" id="KW-0812">Transmembrane</keyword>
<dbReference type="InterPro" id="IPR046341">
    <property type="entry name" value="SET_dom_sf"/>
</dbReference>
<dbReference type="OMA" id="NKEFHAN"/>
<evidence type="ECO:0000313" key="4">
    <source>
        <dbReference type="Proteomes" id="UP000261580"/>
    </source>
</evidence>
<dbReference type="GeneTree" id="ENSGT01020000230590"/>
<dbReference type="Proteomes" id="UP000261580">
    <property type="component" value="Unassembled WGS sequence"/>
</dbReference>
<dbReference type="GO" id="GO:0006357">
    <property type="term" value="P:regulation of transcription by RNA polymerase II"/>
    <property type="evidence" value="ECO:0007669"/>
    <property type="project" value="TreeGrafter"/>
</dbReference>
<name>A0A3Q4HZF5_NEOBR</name>
<dbReference type="InterPro" id="IPR001214">
    <property type="entry name" value="SET_dom"/>
</dbReference>
<dbReference type="InterPro" id="IPR051760">
    <property type="entry name" value="KMT5A"/>
</dbReference>
<dbReference type="GO" id="GO:0042799">
    <property type="term" value="F:histone H4K20 methyltransferase activity"/>
    <property type="evidence" value="ECO:0007669"/>
    <property type="project" value="TreeGrafter"/>
</dbReference>
<dbReference type="Gene3D" id="2.170.270.10">
    <property type="entry name" value="SET domain"/>
    <property type="match status" value="1"/>
</dbReference>
<protein>
    <recommendedName>
        <fullName evidence="2">SET domain-containing protein</fullName>
    </recommendedName>
</protein>
<dbReference type="SMART" id="SM00317">
    <property type="entry name" value="SET"/>
    <property type="match status" value="1"/>
</dbReference>
<keyword evidence="4" id="KW-1185">Reference proteome</keyword>
<dbReference type="Bgee" id="ENSNBRG00000017699">
    <property type="expression patterns" value="Expressed in mesonephros and 3 other cell types or tissues"/>
</dbReference>
<evidence type="ECO:0000259" key="2">
    <source>
        <dbReference type="PROSITE" id="PS50280"/>
    </source>
</evidence>
<evidence type="ECO:0000313" key="3">
    <source>
        <dbReference type="Ensembl" id="ENSNBRP00000023137.1"/>
    </source>
</evidence>
<organism evidence="3 4">
    <name type="scientific">Neolamprologus brichardi</name>
    <name type="common">Fairy cichlid</name>
    <name type="synonym">Lamprologus brichardi</name>
    <dbReference type="NCBI Taxonomy" id="32507"/>
    <lineage>
        <taxon>Eukaryota</taxon>
        <taxon>Metazoa</taxon>
        <taxon>Chordata</taxon>
        <taxon>Craniata</taxon>
        <taxon>Vertebrata</taxon>
        <taxon>Euteleostomi</taxon>
        <taxon>Actinopterygii</taxon>
        <taxon>Neopterygii</taxon>
        <taxon>Teleostei</taxon>
        <taxon>Neoteleostei</taxon>
        <taxon>Acanthomorphata</taxon>
        <taxon>Ovalentaria</taxon>
        <taxon>Cichlomorphae</taxon>
        <taxon>Cichliformes</taxon>
        <taxon>Cichlidae</taxon>
        <taxon>African cichlids</taxon>
        <taxon>Pseudocrenilabrinae</taxon>
        <taxon>Lamprologini</taxon>
        <taxon>Neolamprologus</taxon>
    </lineage>
</organism>
<dbReference type="GO" id="GO:0005700">
    <property type="term" value="C:polytene chromosome"/>
    <property type="evidence" value="ECO:0007669"/>
    <property type="project" value="TreeGrafter"/>
</dbReference>
<proteinExistence type="predicted"/>
<reference evidence="3" key="2">
    <citation type="submission" date="2025-09" db="UniProtKB">
        <authorList>
            <consortium name="Ensembl"/>
        </authorList>
    </citation>
    <scope>IDENTIFICATION</scope>
</reference>
<reference evidence="3" key="1">
    <citation type="submission" date="2025-08" db="UniProtKB">
        <authorList>
            <consortium name="Ensembl"/>
        </authorList>
    </citation>
    <scope>IDENTIFICATION</scope>
</reference>
<dbReference type="SUPFAM" id="SSF82199">
    <property type="entry name" value="SET domain"/>
    <property type="match status" value="1"/>
</dbReference>
<dbReference type="PANTHER" id="PTHR46167">
    <property type="entry name" value="N-LYSINE METHYLTRANSFERASE KMT5A"/>
    <property type="match status" value="1"/>
</dbReference>
<dbReference type="AlphaFoldDB" id="A0A3Q4HZF5"/>
<dbReference type="PROSITE" id="PS50280">
    <property type="entry name" value="SET"/>
    <property type="match status" value="1"/>
</dbReference>
<accession>A0A3Q4HZF5</accession>